<dbReference type="InterPro" id="IPR002818">
    <property type="entry name" value="DJ-1/PfpI"/>
</dbReference>
<evidence type="ECO:0000313" key="3">
    <source>
        <dbReference type="Proteomes" id="UP001058124"/>
    </source>
</evidence>
<dbReference type="Pfam" id="PF01965">
    <property type="entry name" value="DJ-1_PfpI"/>
    <property type="match status" value="1"/>
</dbReference>
<accession>A0AAV5N156</accession>
<dbReference type="AlphaFoldDB" id="A0AAV5N156"/>
<dbReference type="Gene3D" id="3.40.50.880">
    <property type="match status" value="1"/>
</dbReference>
<evidence type="ECO:0000313" key="2">
    <source>
        <dbReference type="EMBL" id="GKX55250.1"/>
    </source>
</evidence>
<feature type="domain" description="DJ-1/PfpI" evidence="1">
    <location>
        <begin position="41"/>
        <end position="198"/>
    </location>
</feature>
<dbReference type="PANTHER" id="PTHR43130:SF15">
    <property type="entry name" value="THIJ_PFPI FAMILY PROTEIN (AFU_ORTHOLOGUE AFUA_5G14240)"/>
    <property type="match status" value="1"/>
</dbReference>
<dbReference type="CDD" id="cd03139">
    <property type="entry name" value="GATase1_PfpI_2"/>
    <property type="match status" value="1"/>
</dbReference>
<dbReference type="RefSeq" id="WP_211218897.1">
    <property type="nucleotide sequence ID" value="NZ_BRLH01000002.1"/>
</dbReference>
<keyword evidence="2" id="KW-0808">Transferase</keyword>
<proteinExistence type="predicted"/>
<gene>
    <name evidence="2" type="ORF">SOASR030_13620</name>
</gene>
<evidence type="ECO:0000259" key="1">
    <source>
        <dbReference type="Pfam" id="PF01965"/>
    </source>
</evidence>
<dbReference type="EMBL" id="BRLH01000002">
    <property type="protein sequence ID" value="GKX55250.1"/>
    <property type="molecule type" value="Genomic_DNA"/>
</dbReference>
<dbReference type="InterPro" id="IPR052158">
    <property type="entry name" value="INH-QAR"/>
</dbReference>
<reference evidence="2" key="1">
    <citation type="submission" date="2022-06" db="EMBL/GenBank/DDBJ databases">
        <title>Draft genome sequences of Leminorella grimontii str. JCM5902.</title>
        <authorList>
            <person name="Wakabayashi Y."/>
            <person name="Kojima K."/>
        </authorList>
    </citation>
    <scope>NUCLEOTIDE SEQUENCE</scope>
    <source>
        <strain evidence="2">JCM 5902</strain>
    </source>
</reference>
<dbReference type="SUPFAM" id="SSF52317">
    <property type="entry name" value="Class I glutamine amidotransferase-like"/>
    <property type="match status" value="1"/>
</dbReference>
<dbReference type="PANTHER" id="PTHR43130">
    <property type="entry name" value="ARAC-FAMILY TRANSCRIPTIONAL REGULATOR"/>
    <property type="match status" value="1"/>
</dbReference>
<dbReference type="Proteomes" id="UP001058124">
    <property type="component" value="Unassembled WGS sequence"/>
</dbReference>
<keyword evidence="3" id="KW-1185">Reference proteome</keyword>
<organism evidence="2 3">
    <name type="scientific">Leminorella grimontii</name>
    <dbReference type="NCBI Taxonomy" id="82981"/>
    <lineage>
        <taxon>Bacteria</taxon>
        <taxon>Pseudomonadati</taxon>
        <taxon>Pseudomonadota</taxon>
        <taxon>Gammaproteobacteria</taxon>
        <taxon>Enterobacterales</taxon>
        <taxon>Budviciaceae</taxon>
        <taxon>Leminorella</taxon>
    </lineage>
</organism>
<comment type="caution">
    <text evidence="2">The sequence shown here is derived from an EMBL/GenBank/DDBJ whole genome shotgun (WGS) entry which is preliminary data.</text>
</comment>
<name>A0AAV5N156_9GAMM</name>
<dbReference type="InterPro" id="IPR029062">
    <property type="entry name" value="Class_I_gatase-like"/>
</dbReference>
<dbReference type="GO" id="GO:0016740">
    <property type="term" value="F:transferase activity"/>
    <property type="evidence" value="ECO:0007669"/>
    <property type="project" value="UniProtKB-KW"/>
</dbReference>
<protein>
    <submittedName>
        <fullName evidence="2">Dimethyladenosine transferase</fullName>
    </submittedName>
</protein>
<sequence>MKKGFLSVVLFTLAWTFNGVAMGGEHMYSEVGKPESQKLRHVNVLLYDGFEILDAFGPAEALSRSDYYDIGYYSMNGGVIMGNGNTSVLTEPVSAIKHHEILLLPGGTGARALVNDPAFIGLVKTLAESSQYVLTVCTGSMLLGKTGLLDGRKATTNKLAYANVIKTNEKVLWQKNARWVIDGKYYTSSGVSAGTDMSIGFIADVHGLKAAEEAAYKIEYEWNRDSSRDPFRVE</sequence>